<evidence type="ECO:0000256" key="6">
    <source>
        <dbReference type="HAMAP-Rule" id="MF_01974"/>
    </source>
</evidence>
<dbReference type="Gene3D" id="3.90.230.10">
    <property type="entry name" value="Creatinase/methionine aminopeptidase superfamily"/>
    <property type="match status" value="1"/>
</dbReference>
<feature type="binding site" evidence="6">
    <location>
        <position position="233"/>
    </location>
    <ligand>
        <name>a divalent metal cation</name>
        <dbReference type="ChEBI" id="CHEBI:60240"/>
        <label>1</label>
    </ligand>
</feature>
<dbReference type="Pfam" id="PF00557">
    <property type="entry name" value="Peptidase_M24"/>
    <property type="match status" value="1"/>
</dbReference>
<evidence type="ECO:0000259" key="8">
    <source>
        <dbReference type="Pfam" id="PF00557"/>
    </source>
</evidence>
<comment type="subunit">
    <text evidence="6">Monomer.</text>
</comment>
<dbReference type="Proteomes" id="UP000031546">
    <property type="component" value="Unassembled WGS sequence"/>
</dbReference>
<comment type="cofactor">
    <cofactor evidence="6">
        <name>Co(2+)</name>
        <dbReference type="ChEBI" id="CHEBI:48828"/>
    </cofactor>
    <cofactor evidence="6">
        <name>Zn(2+)</name>
        <dbReference type="ChEBI" id="CHEBI:29105"/>
    </cofactor>
    <cofactor evidence="6">
        <name>Mn(2+)</name>
        <dbReference type="ChEBI" id="CHEBI:29035"/>
    </cofactor>
    <cofactor evidence="6">
        <name>Fe(2+)</name>
        <dbReference type="ChEBI" id="CHEBI:29033"/>
    </cofactor>
    <text evidence="6">Binds 2 divalent metal cations per subunit. Has a high-affinity and a low affinity metal-binding site. The true nature of the physiological cofactor is under debate. The enzyme is active with cobalt, zinc, manganese or divalent iron ions. Most likely, methionine aminopeptidases function as mononuclear Fe(2+)-metalloproteases under physiological conditions, and the catalytically relevant metal-binding site has been assigned to the histidine-containing high-affinity site.</text>
</comment>
<dbReference type="AlphaFoldDB" id="A0A0C2H8M2"/>
<evidence type="ECO:0000313" key="11">
    <source>
        <dbReference type="Proteomes" id="UP000031546"/>
    </source>
</evidence>
<reference evidence="9 11" key="1">
    <citation type="submission" date="2015-01" db="EMBL/GenBank/DDBJ databases">
        <title>Genome sequences of high lactate-tolerant strain Salinicoccus roseus W12 with industrial interest.</title>
        <authorList>
            <person name="Wang H."/>
            <person name="Yu B."/>
        </authorList>
    </citation>
    <scope>NUCLEOTIDE SEQUENCE [LARGE SCALE GENOMIC DNA]</scope>
    <source>
        <strain evidence="9 11">W12</strain>
    </source>
</reference>
<protein>
    <recommendedName>
        <fullName evidence="6 7">Methionine aminopeptidase</fullName>
        <shortName evidence="6">MAP</shortName>
        <shortName evidence="6">MetAP</shortName>
        <ecNumber evidence="6 7">3.4.11.18</ecNumber>
    </recommendedName>
    <alternativeName>
        <fullName evidence="6">Peptidase M</fullName>
    </alternativeName>
</protein>
<feature type="binding site" evidence="6">
    <location>
        <position position="104"/>
    </location>
    <ligand>
        <name>a divalent metal cation</name>
        <dbReference type="ChEBI" id="CHEBI:60240"/>
        <label>2</label>
        <note>catalytic</note>
    </ligand>
</feature>
<dbReference type="GO" id="GO:0046872">
    <property type="term" value="F:metal ion binding"/>
    <property type="evidence" value="ECO:0007669"/>
    <property type="project" value="UniProtKB-UniRule"/>
</dbReference>
<name>A0A0C2H8M2_9STAP</name>
<gene>
    <name evidence="6 10" type="primary">map</name>
    <name evidence="10" type="ORF">F7P68_0010815</name>
    <name evidence="9" type="ORF">SN16_09425</name>
</gene>
<dbReference type="EC" id="3.4.11.18" evidence="6 7"/>
<dbReference type="RefSeq" id="WP_040106380.1">
    <property type="nucleotide sequence ID" value="NZ_JABEVU030000001.1"/>
</dbReference>
<evidence type="ECO:0000313" key="9">
    <source>
        <dbReference type="EMBL" id="KIH70175.1"/>
    </source>
</evidence>
<dbReference type="HAMAP" id="MF_01974">
    <property type="entry name" value="MetAP_1"/>
    <property type="match status" value="1"/>
</dbReference>
<dbReference type="SUPFAM" id="SSF55920">
    <property type="entry name" value="Creatinase/aminopeptidase"/>
    <property type="match status" value="1"/>
</dbReference>
<feature type="binding site" evidence="6">
    <location>
        <position position="233"/>
    </location>
    <ligand>
        <name>a divalent metal cation</name>
        <dbReference type="ChEBI" id="CHEBI:60240"/>
        <label>2</label>
        <note>catalytic</note>
    </ligand>
</feature>
<comment type="caution">
    <text evidence="9">The sequence shown here is derived from an EMBL/GenBank/DDBJ whole genome shotgun (WGS) entry which is preliminary data.</text>
</comment>
<evidence type="ECO:0000256" key="1">
    <source>
        <dbReference type="ARBA" id="ARBA00002521"/>
    </source>
</evidence>
<dbReference type="GO" id="GO:0006508">
    <property type="term" value="P:proteolysis"/>
    <property type="evidence" value="ECO:0007669"/>
    <property type="project" value="UniProtKB-KW"/>
</dbReference>
<dbReference type="NCBIfam" id="TIGR00500">
    <property type="entry name" value="met_pdase_I"/>
    <property type="match status" value="1"/>
</dbReference>
<evidence type="ECO:0000256" key="2">
    <source>
        <dbReference type="ARBA" id="ARBA00022438"/>
    </source>
</evidence>
<organism evidence="9 11">
    <name type="scientific">Salinicoccus roseus</name>
    <dbReference type="NCBI Taxonomy" id="45670"/>
    <lineage>
        <taxon>Bacteria</taxon>
        <taxon>Bacillati</taxon>
        <taxon>Bacillota</taxon>
        <taxon>Bacilli</taxon>
        <taxon>Bacillales</taxon>
        <taxon>Staphylococcaceae</taxon>
        <taxon>Salinicoccus</taxon>
    </lineage>
</organism>
<evidence type="ECO:0000313" key="12">
    <source>
        <dbReference type="Proteomes" id="UP000527860"/>
    </source>
</evidence>
<dbReference type="EMBL" id="JABEVU030000001">
    <property type="protein sequence ID" value="MDB0581020.1"/>
    <property type="molecule type" value="Genomic_DNA"/>
</dbReference>
<evidence type="ECO:0000313" key="10">
    <source>
        <dbReference type="EMBL" id="MDB0581020.1"/>
    </source>
</evidence>
<proteinExistence type="inferred from homology"/>
<dbReference type="InterPro" id="IPR036005">
    <property type="entry name" value="Creatinase/aminopeptidase-like"/>
</dbReference>
<dbReference type="InterPro" id="IPR000994">
    <property type="entry name" value="Pept_M24"/>
</dbReference>
<dbReference type="STRING" id="45670.SN16_09425"/>
<dbReference type="InterPro" id="IPR001714">
    <property type="entry name" value="Pept_M24_MAP"/>
</dbReference>
<evidence type="ECO:0000256" key="4">
    <source>
        <dbReference type="ARBA" id="ARBA00022723"/>
    </source>
</evidence>
<dbReference type="GO" id="GO:0070006">
    <property type="term" value="F:metalloaminopeptidase activity"/>
    <property type="evidence" value="ECO:0007669"/>
    <property type="project" value="UniProtKB-UniRule"/>
</dbReference>
<reference evidence="12" key="2">
    <citation type="submission" date="2020-04" db="EMBL/GenBank/DDBJ databases">
        <title>Genome analysis and biological profiling of marine Cellulosimicrobium funkei MOSEL-ME6.</title>
        <authorList>
            <person name="Tanveer F."/>
            <person name="Xie Y."/>
            <person name="Shinwari Z.K."/>
        </authorList>
    </citation>
    <scope>NUCLEOTIDE SEQUENCE [LARGE SCALE GENOMIC DNA]</scope>
    <source>
        <strain evidence="12">MOSEL-ME25</strain>
    </source>
</reference>
<keyword evidence="4 6" id="KW-0479">Metal-binding</keyword>
<comment type="function">
    <text evidence="1 6">Removes the N-terminal methionine from nascent proteins. The N-terminal methionine is often cleaved when the second residue in the primary sequence is small and uncharged (Met-Ala-, Cys, Gly, Pro, Ser, Thr, or Val). Requires deformylation of the N(alpha)-formylated initiator methionine before it can be hydrolyzed.</text>
</comment>
<evidence type="ECO:0000256" key="3">
    <source>
        <dbReference type="ARBA" id="ARBA00022670"/>
    </source>
</evidence>
<dbReference type="PRINTS" id="PR00599">
    <property type="entry name" value="MAPEPTIDASE"/>
</dbReference>
<feature type="binding site" evidence="6">
    <location>
        <position position="76"/>
    </location>
    <ligand>
        <name>substrate</name>
    </ligand>
</feature>
<reference evidence="10" key="3">
    <citation type="submission" date="2020-04" db="EMBL/GenBank/DDBJ databases">
        <authorList>
            <person name="Tanveer F."/>
            <person name="Xie Y."/>
            <person name="Shinwari Z.K."/>
        </authorList>
    </citation>
    <scope>NUCLEOTIDE SEQUENCE</scope>
    <source>
        <strain evidence="10">MOSEL-ME25</strain>
    </source>
</reference>
<comment type="catalytic activity">
    <reaction evidence="6 7">
        <text>Release of N-terminal amino acids, preferentially methionine, from peptides and arylamides.</text>
        <dbReference type="EC" id="3.4.11.18"/>
    </reaction>
</comment>
<feature type="binding site" evidence="6">
    <location>
        <position position="202"/>
    </location>
    <ligand>
        <name>a divalent metal cation</name>
        <dbReference type="ChEBI" id="CHEBI:60240"/>
        <label>2</label>
        <note>catalytic</note>
    </ligand>
</feature>
<reference evidence="10 12" key="4">
    <citation type="submission" date="2022-12" db="EMBL/GenBank/DDBJ databases">
        <title>Genome analysis and biological profiling of marine Salinicoccus roseus MOSEL-ME25.</title>
        <authorList>
            <person name="Mirza F.T."/>
            <person name="Xie Y."/>
            <person name="Shinwari Z.K."/>
        </authorList>
    </citation>
    <scope>NUCLEOTIDE SEQUENCE [LARGE SCALE GENOMIC DNA]</scope>
    <source>
        <strain evidence="10 12">MOSEL-ME25</strain>
    </source>
</reference>
<accession>A0A0C2H8M2</accession>
<dbReference type="InterPro" id="IPR002467">
    <property type="entry name" value="Pept_M24A_MAP1"/>
</dbReference>
<sequence length="251" mass="27328">MIIKTDEEMKQLEEIGQICGKVLKELVETTKVGMTTKEIDELGGRLLEEMGAESAPISEYEFPGHTCISVNEEVAHGIPGSRVINEGDIVNIDVSAKKDGYFADTGLSFIAGTSTDPLKQKVIDVCEASFEEALKKIKPGTKVSQIGRAVHKVARQNGLTVIKNLTGHGVGRSLHDAPKHIMNYYEPGNSELLKEGMVIAVEPFISTKAAFVTDGKNDWAFETKDGSYVAQKEHTIVVTKEGPKLLTLVED</sequence>
<dbReference type="CDD" id="cd01086">
    <property type="entry name" value="MetAP1"/>
    <property type="match status" value="1"/>
</dbReference>
<dbReference type="EMBL" id="JXII01000008">
    <property type="protein sequence ID" value="KIH70175.1"/>
    <property type="molecule type" value="Genomic_DNA"/>
</dbReference>
<keyword evidence="3 6" id="KW-0645">Protease</keyword>
<dbReference type="PANTHER" id="PTHR43330:SF13">
    <property type="entry name" value="METHIONINE AMINOPEPTIDASE 2"/>
    <property type="match status" value="1"/>
</dbReference>
<feature type="binding site" evidence="6">
    <location>
        <position position="104"/>
    </location>
    <ligand>
        <name>a divalent metal cation</name>
        <dbReference type="ChEBI" id="CHEBI:60240"/>
        <label>1</label>
    </ligand>
</feature>
<feature type="binding site" evidence="6">
    <location>
        <position position="93"/>
    </location>
    <ligand>
        <name>a divalent metal cation</name>
        <dbReference type="ChEBI" id="CHEBI:60240"/>
        <label>1</label>
    </ligand>
</feature>
<feature type="binding site" evidence="6">
    <location>
        <position position="175"/>
    </location>
    <ligand>
        <name>substrate</name>
    </ligand>
</feature>
<evidence type="ECO:0000256" key="7">
    <source>
        <dbReference type="RuleBase" id="RU003653"/>
    </source>
</evidence>
<comment type="similarity">
    <text evidence="6">Belongs to the peptidase M24A family. Methionine aminopeptidase type 1 subfamily.</text>
</comment>
<keyword evidence="12" id="KW-1185">Reference proteome</keyword>
<dbReference type="GeneID" id="77845777"/>
<dbReference type="PANTHER" id="PTHR43330">
    <property type="entry name" value="METHIONINE AMINOPEPTIDASE"/>
    <property type="match status" value="1"/>
</dbReference>
<feature type="binding site" evidence="6">
    <location>
        <position position="168"/>
    </location>
    <ligand>
        <name>a divalent metal cation</name>
        <dbReference type="ChEBI" id="CHEBI:60240"/>
        <label>2</label>
        <note>catalytic</note>
    </ligand>
</feature>
<evidence type="ECO:0000256" key="5">
    <source>
        <dbReference type="ARBA" id="ARBA00022801"/>
    </source>
</evidence>
<feature type="domain" description="Peptidase M24" evidence="8">
    <location>
        <begin position="11"/>
        <end position="240"/>
    </location>
</feature>
<dbReference type="Proteomes" id="UP000527860">
    <property type="component" value="Unassembled WGS sequence"/>
</dbReference>
<keyword evidence="2 6" id="KW-0031">Aminopeptidase</keyword>
<dbReference type="GO" id="GO:0004239">
    <property type="term" value="F:initiator methionyl aminopeptidase activity"/>
    <property type="evidence" value="ECO:0007669"/>
    <property type="project" value="UniProtKB-UniRule"/>
</dbReference>
<keyword evidence="5 6" id="KW-0378">Hydrolase</keyword>
<dbReference type="OrthoDB" id="9802055at2"/>